<dbReference type="EMBL" id="VIIS01001641">
    <property type="protein sequence ID" value="KAF0295040.1"/>
    <property type="molecule type" value="Genomic_DNA"/>
</dbReference>
<feature type="compositionally biased region" description="Pro residues" evidence="1">
    <location>
        <begin position="322"/>
        <end position="342"/>
    </location>
</feature>
<feature type="compositionally biased region" description="Pro residues" evidence="1">
    <location>
        <begin position="423"/>
        <end position="436"/>
    </location>
</feature>
<keyword evidence="4" id="KW-1185">Reference proteome</keyword>
<evidence type="ECO:0000259" key="2">
    <source>
        <dbReference type="Pfam" id="PF07744"/>
    </source>
</evidence>
<name>A0A6A4VUB8_AMPAM</name>
<dbReference type="Pfam" id="PF07744">
    <property type="entry name" value="SPOC"/>
    <property type="match status" value="1"/>
</dbReference>
<evidence type="ECO:0000256" key="1">
    <source>
        <dbReference type="SAM" id="MobiDB-lite"/>
    </source>
</evidence>
<dbReference type="Proteomes" id="UP000440578">
    <property type="component" value="Unassembled WGS sequence"/>
</dbReference>
<feature type="region of interest" description="Disordered" evidence="1">
    <location>
        <begin position="230"/>
        <end position="479"/>
    </location>
</feature>
<dbReference type="InterPro" id="IPR012921">
    <property type="entry name" value="SPOC_C"/>
</dbReference>
<organism evidence="3 4">
    <name type="scientific">Amphibalanus amphitrite</name>
    <name type="common">Striped barnacle</name>
    <name type="synonym">Balanus amphitrite</name>
    <dbReference type="NCBI Taxonomy" id="1232801"/>
    <lineage>
        <taxon>Eukaryota</taxon>
        <taxon>Metazoa</taxon>
        <taxon>Ecdysozoa</taxon>
        <taxon>Arthropoda</taxon>
        <taxon>Crustacea</taxon>
        <taxon>Multicrustacea</taxon>
        <taxon>Cirripedia</taxon>
        <taxon>Thoracica</taxon>
        <taxon>Thoracicalcarea</taxon>
        <taxon>Balanomorpha</taxon>
        <taxon>Balanoidea</taxon>
        <taxon>Balanidae</taxon>
        <taxon>Amphibalaninae</taxon>
        <taxon>Amphibalanus</taxon>
    </lineage>
</organism>
<dbReference type="GO" id="GO:0005634">
    <property type="term" value="C:nucleus"/>
    <property type="evidence" value="ECO:0007669"/>
    <property type="project" value="TreeGrafter"/>
</dbReference>
<proteinExistence type="predicted"/>
<feature type="compositionally biased region" description="Low complexity" evidence="1">
    <location>
        <begin position="200"/>
        <end position="212"/>
    </location>
</feature>
<feature type="region of interest" description="Disordered" evidence="1">
    <location>
        <begin position="89"/>
        <end position="128"/>
    </location>
</feature>
<dbReference type="GO" id="GO:0006351">
    <property type="term" value="P:DNA-templated transcription"/>
    <property type="evidence" value="ECO:0007669"/>
    <property type="project" value="TreeGrafter"/>
</dbReference>
<evidence type="ECO:0000313" key="3">
    <source>
        <dbReference type="EMBL" id="KAF0295040.1"/>
    </source>
</evidence>
<gene>
    <name evidence="3" type="primary">Dido1_1</name>
    <name evidence="3" type="ORF">FJT64_007377</name>
</gene>
<reference evidence="3 4" key="1">
    <citation type="submission" date="2019-07" db="EMBL/GenBank/DDBJ databases">
        <title>Draft genome assembly of a fouling barnacle, Amphibalanus amphitrite (Darwin, 1854): The first reference genome for Thecostraca.</title>
        <authorList>
            <person name="Kim W."/>
        </authorList>
    </citation>
    <scope>NUCLEOTIDE SEQUENCE [LARGE SCALE GENOMIC DNA]</scope>
    <source>
        <strain evidence="3">SNU_AA5</strain>
        <tissue evidence="3">Soma without cirri and trophi</tissue>
    </source>
</reference>
<feature type="compositionally biased region" description="Basic and acidic residues" evidence="1">
    <location>
        <begin position="256"/>
        <end position="275"/>
    </location>
</feature>
<feature type="compositionally biased region" description="Basic and acidic residues" evidence="1">
    <location>
        <begin position="289"/>
        <end position="312"/>
    </location>
</feature>
<dbReference type="OrthoDB" id="1884872at2759"/>
<feature type="compositionally biased region" description="Pro residues" evidence="1">
    <location>
        <begin position="444"/>
        <end position="458"/>
    </location>
</feature>
<sequence>MQEVVVVRLQPATDEEKLHYASLYTYLSKKNRLGVVGGFSKAIKDFYILPLASTDPIPSALLPFSGPGLDDLRQHMLLGLILYASSRKRKHESSSGGEKHSSSRSGGKAARHAVSPEPPTVHYAPTKPLTIGYQPELSAYQPGHYVRDVSAPPPADAEAYDPEQRTPPLEDEPYDPEQALEEDGDEPYDPGAATPPLESPAPASGAAAAEDAAQVLAELNRRIDEQRNALSAMKSNLDEAEAPYDPADPPGLMDSLRLRTEQLSRLREAGARDPIIDTYGSQEEDDDHSEPHTPDSERPGRRRTFTDEDRLVVAESPQEEAMPPPTESPKAEPPAPEPPVRPSDPRSARNKGNLSKLTDSDLIARAQAELTTFNPLVPPPGMVPPPGPVGPPMPGPVGPPGPFGPPLARWERPPMDPRAGPYPMHPGPPGPGPFQGPPGMQGPMPGPPGPPHGPPHGPRGPHMARPPYGGHLDPRLRRN</sequence>
<evidence type="ECO:0000313" key="4">
    <source>
        <dbReference type="Proteomes" id="UP000440578"/>
    </source>
</evidence>
<feature type="compositionally biased region" description="Pro residues" evidence="1">
    <location>
        <begin position="376"/>
        <end position="405"/>
    </location>
</feature>
<dbReference type="PANTHER" id="PTHR11477:SF51">
    <property type="entry name" value="PROTEIN PARTNER OF SNF, ISOFORM B"/>
    <property type="match status" value="1"/>
</dbReference>
<dbReference type="PANTHER" id="PTHR11477">
    <property type="entry name" value="TRANSCRIPTION FACTOR S-II ZINC FINGER DOMAIN-CONTAINING PROTEIN"/>
    <property type="match status" value="1"/>
</dbReference>
<accession>A0A6A4VUB8</accession>
<dbReference type="AlphaFoldDB" id="A0A6A4VUB8"/>
<protein>
    <submittedName>
        <fullName evidence="3">Death-inducer obliterator 1</fullName>
    </submittedName>
</protein>
<feature type="region of interest" description="Disordered" evidence="1">
    <location>
        <begin position="144"/>
        <end position="212"/>
    </location>
</feature>
<feature type="compositionally biased region" description="Acidic residues" evidence="1">
    <location>
        <begin position="169"/>
        <end position="188"/>
    </location>
</feature>
<feature type="domain" description="Spen paralogue and orthologue SPOC C-terminal" evidence="2">
    <location>
        <begin position="3"/>
        <end position="82"/>
    </location>
</feature>
<comment type="caution">
    <text evidence="3">The sequence shown here is derived from an EMBL/GenBank/DDBJ whole genome shotgun (WGS) entry which is preliminary data.</text>
</comment>